<comment type="similarity">
    <text evidence="2">Belongs to the cytochrome P450 family.</text>
</comment>
<dbReference type="Pfam" id="PF00067">
    <property type="entry name" value="p450"/>
    <property type="match status" value="1"/>
</dbReference>
<comment type="cofactor">
    <cofactor evidence="1 8">
        <name>heme</name>
        <dbReference type="ChEBI" id="CHEBI:30413"/>
    </cofactor>
</comment>
<keyword evidence="4 8" id="KW-0479">Metal-binding</keyword>
<evidence type="ECO:0000256" key="8">
    <source>
        <dbReference type="PIRSR" id="PIRSR602401-1"/>
    </source>
</evidence>
<keyword evidence="7" id="KW-0503">Monooxygenase</keyword>
<accession>A0AAW2BPH3</accession>
<evidence type="ECO:0000256" key="3">
    <source>
        <dbReference type="ARBA" id="ARBA00022617"/>
    </source>
</evidence>
<dbReference type="Proteomes" id="UP001459277">
    <property type="component" value="Unassembled WGS sequence"/>
</dbReference>
<protein>
    <recommendedName>
        <fullName evidence="11">Cytochrome P450</fullName>
    </recommendedName>
</protein>
<evidence type="ECO:0008006" key="11">
    <source>
        <dbReference type="Google" id="ProtNLM"/>
    </source>
</evidence>
<evidence type="ECO:0000256" key="6">
    <source>
        <dbReference type="ARBA" id="ARBA00023004"/>
    </source>
</evidence>
<dbReference type="Gene3D" id="1.10.630.10">
    <property type="entry name" value="Cytochrome P450"/>
    <property type="match status" value="1"/>
</dbReference>
<dbReference type="GO" id="GO:0005506">
    <property type="term" value="F:iron ion binding"/>
    <property type="evidence" value="ECO:0007669"/>
    <property type="project" value="InterPro"/>
</dbReference>
<proteinExistence type="inferred from homology"/>
<evidence type="ECO:0000313" key="10">
    <source>
        <dbReference type="Proteomes" id="UP001459277"/>
    </source>
</evidence>
<dbReference type="InterPro" id="IPR036396">
    <property type="entry name" value="Cyt_P450_sf"/>
</dbReference>
<dbReference type="InterPro" id="IPR002401">
    <property type="entry name" value="Cyt_P450_E_grp-I"/>
</dbReference>
<keyword evidence="3 8" id="KW-0349">Heme</keyword>
<organism evidence="9 10">
    <name type="scientific">Lithocarpus litseifolius</name>
    <dbReference type="NCBI Taxonomy" id="425828"/>
    <lineage>
        <taxon>Eukaryota</taxon>
        <taxon>Viridiplantae</taxon>
        <taxon>Streptophyta</taxon>
        <taxon>Embryophyta</taxon>
        <taxon>Tracheophyta</taxon>
        <taxon>Spermatophyta</taxon>
        <taxon>Magnoliopsida</taxon>
        <taxon>eudicotyledons</taxon>
        <taxon>Gunneridae</taxon>
        <taxon>Pentapetalae</taxon>
        <taxon>rosids</taxon>
        <taxon>fabids</taxon>
        <taxon>Fagales</taxon>
        <taxon>Fagaceae</taxon>
        <taxon>Lithocarpus</taxon>
    </lineage>
</organism>
<name>A0AAW2BPH3_9ROSI</name>
<evidence type="ECO:0000256" key="4">
    <source>
        <dbReference type="ARBA" id="ARBA00022723"/>
    </source>
</evidence>
<feature type="binding site" description="axial binding residue" evidence="8">
    <location>
        <position position="156"/>
    </location>
    <ligand>
        <name>heme</name>
        <dbReference type="ChEBI" id="CHEBI:30413"/>
    </ligand>
    <ligandPart>
        <name>Fe</name>
        <dbReference type="ChEBI" id="CHEBI:18248"/>
    </ligandPart>
</feature>
<comment type="caution">
    <text evidence="9">The sequence shown here is derived from an EMBL/GenBank/DDBJ whole genome shotgun (WGS) entry which is preliminary data.</text>
</comment>
<sequence length="215" mass="24684">MAPLCHSVGPSLRDTTSSSLSWFFWLLSSHPNVELNILKELETIRVRYGKKIGETYSYDELHNMHYLHAAISEALRLYPPVPANKKTCLNDDIMPDGTFVGKGWEVSFNLYGMGRMENIWGKNCFEFLPERWFENGACKQESPFRFPAFQAGPRICLGKDMAYKQMKSIAASVMESFEMEVESKDKVPEFVLALTLRMKNGLPVRVRKRCVDENN</sequence>
<dbReference type="SUPFAM" id="SSF48264">
    <property type="entry name" value="Cytochrome P450"/>
    <property type="match status" value="1"/>
</dbReference>
<dbReference type="PANTHER" id="PTHR24296">
    <property type="entry name" value="CYTOCHROME P450"/>
    <property type="match status" value="1"/>
</dbReference>
<dbReference type="GO" id="GO:0004497">
    <property type="term" value="F:monooxygenase activity"/>
    <property type="evidence" value="ECO:0007669"/>
    <property type="project" value="UniProtKB-KW"/>
</dbReference>
<dbReference type="GO" id="GO:0016705">
    <property type="term" value="F:oxidoreductase activity, acting on paired donors, with incorporation or reduction of molecular oxygen"/>
    <property type="evidence" value="ECO:0007669"/>
    <property type="project" value="InterPro"/>
</dbReference>
<evidence type="ECO:0000256" key="1">
    <source>
        <dbReference type="ARBA" id="ARBA00001971"/>
    </source>
</evidence>
<reference evidence="9 10" key="1">
    <citation type="submission" date="2024-01" db="EMBL/GenBank/DDBJ databases">
        <title>A telomere-to-telomere, gap-free genome of sweet tea (Lithocarpus litseifolius).</title>
        <authorList>
            <person name="Zhou J."/>
        </authorList>
    </citation>
    <scope>NUCLEOTIDE SEQUENCE [LARGE SCALE GENOMIC DNA]</scope>
    <source>
        <strain evidence="9">Zhou-2022a</strain>
        <tissue evidence="9">Leaf</tissue>
    </source>
</reference>
<dbReference type="AlphaFoldDB" id="A0AAW2BPH3"/>
<evidence type="ECO:0000256" key="7">
    <source>
        <dbReference type="ARBA" id="ARBA00023033"/>
    </source>
</evidence>
<dbReference type="GO" id="GO:0020037">
    <property type="term" value="F:heme binding"/>
    <property type="evidence" value="ECO:0007669"/>
    <property type="project" value="InterPro"/>
</dbReference>
<keyword evidence="5" id="KW-0560">Oxidoreductase</keyword>
<evidence type="ECO:0000313" key="9">
    <source>
        <dbReference type="EMBL" id="KAK9987062.1"/>
    </source>
</evidence>
<gene>
    <name evidence="9" type="ORF">SO802_032013</name>
</gene>
<evidence type="ECO:0000256" key="2">
    <source>
        <dbReference type="ARBA" id="ARBA00010617"/>
    </source>
</evidence>
<evidence type="ECO:0000256" key="5">
    <source>
        <dbReference type="ARBA" id="ARBA00023002"/>
    </source>
</evidence>
<dbReference type="EMBL" id="JAZDWU010000011">
    <property type="protein sequence ID" value="KAK9987062.1"/>
    <property type="molecule type" value="Genomic_DNA"/>
</dbReference>
<keyword evidence="10" id="KW-1185">Reference proteome</keyword>
<dbReference type="PRINTS" id="PR00463">
    <property type="entry name" value="EP450I"/>
</dbReference>
<dbReference type="PRINTS" id="PR00385">
    <property type="entry name" value="P450"/>
</dbReference>
<keyword evidence="6 8" id="KW-0408">Iron</keyword>
<dbReference type="InterPro" id="IPR001128">
    <property type="entry name" value="Cyt_P450"/>
</dbReference>